<dbReference type="OrthoDB" id="3779382at2"/>
<sequence length="148" mass="16539">MITENDVTLTVPRTWHTRRNPGHGIVLAARPRTVPASGVSPEIVLRCSPVDLDLMTWRGQALLDLRAQLVDFALEDADEFDLGDQRVAYHRFAHRFGAVDVLCDQWAWQVDGLGVTLTCTVAREDYLTYCDLFEDVAGTVDVLPRLAS</sequence>
<gene>
    <name evidence="1" type="ORF">D0Z08_09710</name>
</gene>
<dbReference type="AlphaFoldDB" id="A0A417Y4I0"/>
<comment type="caution">
    <text evidence="1">The sequence shown here is derived from an EMBL/GenBank/DDBJ whole genome shotgun (WGS) entry which is preliminary data.</text>
</comment>
<evidence type="ECO:0000313" key="1">
    <source>
        <dbReference type="EMBL" id="RHW27414.1"/>
    </source>
</evidence>
<dbReference type="Proteomes" id="UP000283644">
    <property type="component" value="Unassembled WGS sequence"/>
</dbReference>
<dbReference type="Gene3D" id="3.40.1000.10">
    <property type="entry name" value="Mog1/PsbP, alpha/beta/alpha sandwich"/>
    <property type="match status" value="1"/>
</dbReference>
<evidence type="ECO:0000313" key="2">
    <source>
        <dbReference type="Proteomes" id="UP000283644"/>
    </source>
</evidence>
<proteinExistence type="predicted"/>
<accession>A0A417Y4I0</accession>
<dbReference type="RefSeq" id="WP_118925035.1">
    <property type="nucleotide sequence ID" value="NZ_QXGH01000013.1"/>
</dbReference>
<evidence type="ECO:0008006" key="3">
    <source>
        <dbReference type="Google" id="ProtNLM"/>
    </source>
</evidence>
<reference evidence="1 2" key="1">
    <citation type="submission" date="2018-09" db="EMBL/GenBank/DDBJ databases">
        <title>Genome sequencing of Nocardioides immobilis CCTCC AB 2017083 for comparison to Nocardioides silvaticus.</title>
        <authorList>
            <person name="Li C."/>
            <person name="Wang G."/>
        </authorList>
    </citation>
    <scope>NUCLEOTIDE SEQUENCE [LARGE SCALE GENOMIC DNA]</scope>
    <source>
        <strain evidence="1 2">CCTCC AB 2017083</strain>
    </source>
</reference>
<name>A0A417Y4I0_9ACTN</name>
<keyword evidence="2" id="KW-1185">Reference proteome</keyword>
<dbReference type="EMBL" id="QXGH01000013">
    <property type="protein sequence ID" value="RHW27414.1"/>
    <property type="molecule type" value="Genomic_DNA"/>
</dbReference>
<organism evidence="1 2">
    <name type="scientific">Nocardioides immobilis</name>
    <dbReference type="NCBI Taxonomy" id="2049295"/>
    <lineage>
        <taxon>Bacteria</taxon>
        <taxon>Bacillati</taxon>
        <taxon>Actinomycetota</taxon>
        <taxon>Actinomycetes</taxon>
        <taxon>Propionibacteriales</taxon>
        <taxon>Nocardioidaceae</taxon>
        <taxon>Nocardioides</taxon>
    </lineage>
</organism>
<protein>
    <recommendedName>
        <fullName evidence="3">DUF1795 domain-containing protein</fullName>
    </recommendedName>
</protein>